<feature type="transmembrane region" description="Helical" evidence="5">
    <location>
        <begin position="198"/>
        <end position="216"/>
    </location>
</feature>
<dbReference type="PANTHER" id="PTHR37422">
    <property type="entry name" value="TEICHURONIC ACID BIOSYNTHESIS PROTEIN TUAE"/>
    <property type="match status" value="1"/>
</dbReference>
<proteinExistence type="predicted"/>
<gene>
    <name evidence="7" type="ORF">G9U52_06000</name>
</gene>
<feature type="transmembrane region" description="Helical" evidence="5">
    <location>
        <begin position="98"/>
        <end position="118"/>
    </location>
</feature>
<feature type="transmembrane region" description="Helical" evidence="5">
    <location>
        <begin position="124"/>
        <end position="145"/>
    </location>
</feature>
<evidence type="ECO:0000256" key="5">
    <source>
        <dbReference type="SAM" id="Phobius"/>
    </source>
</evidence>
<evidence type="ECO:0000256" key="1">
    <source>
        <dbReference type="ARBA" id="ARBA00004141"/>
    </source>
</evidence>
<feature type="transmembrane region" description="Helical" evidence="5">
    <location>
        <begin position="344"/>
        <end position="364"/>
    </location>
</feature>
<keyword evidence="2 5" id="KW-0812">Transmembrane</keyword>
<protein>
    <recommendedName>
        <fullName evidence="6">O-antigen ligase-related domain-containing protein</fullName>
    </recommendedName>
</protein>
<feature type="transmembrane region" description="Helical" evidence="5">
    <location>
        <begin position="157"/>
        <end position="178"/>
    </location>
</feature>
<feature type="transmembrane region" description="Helical" evidence="5">
    <location>
        <begin position="69"/>
        <end position="91"/>
    </location>
</feature>
<keyword evidence="8" id="KW-1185">Reference proteome</keyword>
<feature type="transmembrane region" description="Helical" evidence="5">
    <location>
        <begin position="12"/>
        <end position="38"/>
    </location>
</feature>
<feature type="transmembrane region" description="Helical" evidence="5">
    <location>
        <begin position="267"/>
        <end position="285"/>
    </location>
</feature>
<dbReference type="InterPro" id="IPR051533">
    <property type="entry name" value="WaaL-like"/>
</dbReference>
<keyword evidence="3 5" id="KW-1133">Transmembrane helix</keyword>
<dbReference type="Pfam" id="PF04932">
    <property type="entry name" value="Wzy_C"/>
    <property type="match status" value="1"/>
</dbReference>
<sequence length="437" mass="48853">MLLQRTTVLYGVISLLFLGILTASMMVDSLLIVLIILLGVYGLALSFRYPFILLVAYAVAIPFEDILRIGGFFNTLTKGFGLLFGFLYFLTHFRQMKFSAVPAVWWGWLGWNILSILWTPNDHFAAIWFSISTYVQLFFMMLLMVNILQHDPKRIPILLTFYSIATTVTSLYSILNFIQGVELSEGTRTGAFQEQSVAHFAAMIVPGLLYIIYKILHSKSILHKIWLSPIALIQIMAVILSGTRSAWMGLTVAILFLLLAKFNWKKAVAIIVVSGVVLWGVNAIPQLEQNIAARSEQAIDSGGSGRTKIWEHAVGVFAEHLVIGTGSGTYHKHQDYPPYGAHNIYLGAAIQTGIIGLLLMVFALWQTFRAPSANKLNLFLKALLIAYLVQSFFLETTITKYFWLAIGLALGAGTFHIPTFRLPLRARTVTKKEQVQV</sequence>
<comment type="subcellular location">
    <subcellularLocation>
        <location evidence="1">Membrane</location>
        <topology evidence="1">Multi-pass membrane protein</topology>
    </subcellularLocation>
</comment>
<evidence type="ECO:0000256" key="4">
    <source>
        <dbReference type="ARBA" id="ARBA00023136"/>
    </source>
</evidence>
<evidence type="ECO:0000259" key="6">
    <source>
        <dbReference type="Pfam" id="PF04932"/>
    </source>
</evidence>
<dbReference type="Proteomes" id="UP001165962">
    <property type="component" value="Unassembled WGS sequence"/>
</dbReference>
<dbReference type="EMBL" id="JAAOIW010000002">
    <property type="protein sequence ID" value="NHN29381.1"/>
    <property type="molecule type" value="Genomic_DNA"/>
</dbReference>
<feature type="transmembrane region" description="Helical" evidence="5">
    <location>
        <begin position="400"/>
        <end position="422"/>
    </location>
</feature>
<keyword evidence="4 5" id="KW-0472">Membrane</keyword>
<organism evidence="7 8">
    <name type="scientific">Paenibacillus agricola</name>
    <dbReference type="NCBI Taxonomy" id="2716264"/>
    <lineage>
        <taxon>Bacteria</taxon>
        <taxon>Bacillati</taxon>
        <taxon>Bacillota</taxon>
        <taxon>Bacilli</taxon>
        <taxon>Bacillales</taxon>
        <taxon>Paenibacillaceae</taxon>
        <taxon>Paenibacillus</taxon>
    </lineage>
</organism>
<evidence type="ECO:0000256" key="2">
    <source>
        <dbReference type="ARBA" id="ARBA00022692"/>
    </source>
</evidence>
<accession>A0ABX0J5L4</accession>
<evidence type="ECO:0000313" key="8">
    <source>
        <dbReference type="Proteomes" id="UP001165962"/>
    </source>
</evidence>
<comment type="caution">
    <text evidence="7">The sequence shown here is derived from an EMBL/GenBank/DDBJ whole genome shotgun (WGS) entry which is preliminary data.</text>
</comment>
<evidence type="ECO:0000256" key="3">
    <source>
        <dbReference type="ARBA" id="ARBA00022989"/>
    </source>
</evidence>
<dbReference type="RefSeq" id="WP_166147286.1">
    <property type="nucleotide sequence ID" value="NZ_JAAOIW010000002.1"/>
</dbReference>
<reference evidence="7" key="1">
    <citation type="submission" date="2020-03" db="EMBL/GenBank/DDBJ databases">
        <title>Draft sequencing of Paenibacilllus sp. S3N08.</title>
        <authorList>
            <person name="Kim D.-U."/>
        </authorList>
    </citation>
    <scope>NUCLEOTIDE SEQUENCE</scope>
    <source>
        <strain evidence="7">S3N08</strain>
    </source>
</reference>
<dbReference type="PANTHER" id="PTHR37422:SF13">
    <property type="entry name" value="LIPOPOLYSACCHARIDE BIOSYNTHESIS PROTEIN PA4999-RELATED"/>
    <property type="match status" value="1"/>
</dbReference>
<feature type="domain" description="O-antigen ligase-related" evidence="6">
    <location>
        <begin position="231"/>
        <end position="360"/>
    </location>
</feature>
<feature type="transmembrane region" description="Helical" evidence="5">
    <location>
        <begin position="45"/>
        <end position="63"/>
    </location>
</feature>
<evidence type="ECO:0000313" key="7">
    <source>
        <dbReference type="EMBL" id="NHN29381.1"/>
    </source>
</evidence>
<feature type="transmembrane region" description="Helical" evidence="5">
    <location>
        <begin position="376"/>
        <end position="394"/>
    </location>
</feature>
<feature type="transmembrane region" description="Helical" evidence="5">
    <location>
        <begin position="221"/>
        <end position="240"/>
    </location>
</feature>
<dbReference type="InterPro" id="IPR007016">
    <property type="entry name" value="O-antigen_ligase-rel_domated"/>
</dbReference>
<name>A0ABX0J5L4_9BACL</name>